<keyword evidence="3" id="KW-1185">Reference proteome</keyword>
<feature type="compositionally biased region" description="Basic and acidic residues" evidence="1">
    <location>
        <begin position="24"/>
        <end position="35"/>
    </location>
</feature>
<gene>
    <name evidence="2" type="ORF">OMP40_21550</name>
</gene>
<feature type="region of interest" description="Disordered" evidence="1">
    <location>
        <begin position="102"/>
        <end position="156"/>
    </location>
</feature>
<feature type="compositionally biased region" description="Basic residues" evidence="1">
    <location>
        <begin position="147"/>
        <end position="156"/>
    </location>
</feature>
<dbReference type="Proteomes" id="UP001153404">
    <property type="component" value="Unassembled WGS sequence"/>
</dbReference>
<sequence>MTMPEQPSGLSKEELAGLLGAVRKQSDRARDRNDPEPETAPDAPSSPQTTTSSPTAAASEGARAEEGRPDDLQMVLGHWERTVASLQRELIELRSRVARLEQQLGEQPARQTPPSSPAVAGRAGEGEKPKAGASHPEDAPATLSRVRTYRSKRGWF</sequence>
<protein>
    <submittedName>
        <fullName evidence="2">Uncharacterized protein</fullName>
    </submittedName>
</protein>
<feature type="region of interest" description="Disordered" evidence="1">
    <location>
        <begin position="1"/>
        <end position="73"/>
    </location>
</feature>
<feature type="compositionally biased region" description="Basic and acidic residues" evidence="1">
    <location>
        <begin position="62"/>
        <end position="71"/>
    </location>
</feature>
<proteinExistence type="predicted"/>
<evidence type="ECO:0000313" key="2">
    <source>
        <dbReference type="EMBL" id="MDG0811665.1"/>
    </source>
</evidence>
<comment type="caution">
    <text evidence="2">The sequence shown here is derived from an EMBL/GenBank/DDBJ whole genome shotgun (WGS) entry which is preliminary data.</text>
</comment>
<dbReference type="RefSeq" id="WP_277534431.1">
    <property type="nucleotide sequence ID" value="NZ_JAPDIA010000007.1"/>
</dbReference>
<evidence type="ECO:0000256" key="1">
    <source>
        <dbReference type="SAM" id="MobiDB-lite"/>
    </source>
</evidence>
<evidence type="ECO:0000313" key="3">
    <source>
        <dbReference type="Proteomes" id="UP001153404"/>
    </source>
</evidence>
<accession>A0A9X4KV53</accession>
<organism evidence="2 3">
    <name type="scientific">Cohnella rhizosphaerae</name>
    <dbReference type="NCBI Taxonomy" id="1457232"/>
    <lineage>
        <taxon>Bacteria</taxon>
        <taxon>Bacillati</taxon>
        <taxon>Bacillota</taxon>
        <taxon>Bacilli</taxon>
        <taxon>Bacillales</taxon>
        <taxon>Paenibacillaceae</taxon>
        <taxon>Cohnella</taxon>
    </lineage>
</organism>
<feature type="compositionally biased region" description="Low complexity" evidence="1">
    <location>
        <begin position="40"/>
        <end position="61"/>
    </location>
</feature>
<reference evidence="2" key="1">
    <citation type="submission" date="2022-10" db="EMBL/GenBank/DDBJ databases">
        <title>Comparative genomic analysis of Cohnella hashimotonis sp. nov., isolated from the International Space Station.</title>
        <authorList>
            <person name="Simpson A."/>
            <person name="Venkateswaran K."/>
        </authorList>
    </citation>
    <scope>NUCLEOTIDE SEQUENCE</scope>
    <source>
        <strain evidence="2">DSM 28161</strain>
    </source>
</reference>
<feature type="compositionally biased region" description="Basic and acidic residues" evidence="1">
    <location>
        <begin position="124"/>
        <end position="138"/>
    </location>
</feature>
<dbReference type="EMBL" id="JAPDIA010000007">
    <property type="protein sequence ID" value="MDG0811665.1"/>
    <property type="molecule type" value="Genomic_DNA"/>
</dbReference>
<dbReference type="AlphaFoldDB" id="A0A9X4KV53"/>
<name>A0A9X4KV53_9BACL</name>